<gene>
    <name evidence="1" type="ORF">BDK63_002939</name>
</gene>
<name>A0A7W5PCH7_9GAMM</name>
<keyword evidence="2" id="KW-1185">Reference proteome</keyword>
<evidence type="ECO:0000313" key="1">
    <source>
        <dbReference type="EMBL" id="MBB3332046.1"/>
    </source>
</evidence>
<comment type="caution">
    <text evidence="1">The sequence shown here is derived from an EMBL/GenBank/DDBJ whole genome shotgun (WGS) entry which is preliminary data.</text>
</comment>
<protein>
    <submittedName>
        <fullName evidence="1">Uncharacterized protein</fullName>
    </submittedName>
</protein>
<dbReference type="AlphaFoldDB" id="A0A7W5PCH7"/>
<proteinExistence type="predicted"/>
<evidence type="ECO:0000313" key="2">
    <source>
        <dbReference type="Proteomes" id="UP000553442"/>
    </source>
</evidence>
<sequence length="36" mass="4236">MTHSNALILDTEVLAFWYRQAEWQRAAFDAYLAYLG</sequence>
<organism evidence="1 2">
    <name type="scientific">Halomonas campaniensis</name>
    <dbReference type="NCBI Taxonomy" id="213554"/>
    <lineage>
        <taxon>Bacteria</taxon>
        <taxon>Pseudomonadati</taxon>
        <taxon>Pseudomonadota</taxon>
        <taxon>Gammaproteobacteria</taxon>
        <taxon>Oceanospirillales</taxon>
        <taxon>Halomonadaceae</taxon>
        <taxon>Halomonas</taxon>
    </lineage>
</organism>
<dbReference type="Proteomes" id="UP000553442">
    <property type="component" value="Unassembled WGS sequence"/>
</dbReference>
<reference evidence="1 2" key="1">
    <citation type="submission" date="2020-08" db="EMBL/GenBank/DDBJ databases">
        <title>Genomic Encyclopedia of Archaeal and Bacterial Type Strains, Phase II (KMG-II): from individual species to whole genera.</title>
        <authorList>
            <person name="Goeker M."/>
        </authorList>
    </citation>
    <scope>NUCLEOTIDE SEQUENCE [LARGE SCALE GENOMIC DNA]</scope>
    <source>
        <strain evidence="1 2">5AG</strain>
    </source>
</reference>
<dbReference type="EMBL" id="JACHZF010000023">
    <property type="protein sequence ID" value="MBB3332046.1"/>
    <property type="molecule type" value="Genomic_DNA"/>
</dbReference>
<accession>A0A7W5PCH7</accession>